<dbReference type="PANTHER" id="PTHR31238">
    <property type="entry name" value="GERMIN-LIKE PROTEIN SUBFAMILY 3 MEMBER 3"/>
    <property type="match status" value="1"/>
</dbReference>
<dbReference type="AlphaFoldDB" id="A0A072TNS4"/>
<evidence type="ECO:0000256" key="11">
    <source>
        <dbReference type="RuleBase" id="RU366015"/>
    </source>
</evidence>
<dbReference type="InterPro" id="IPR006045">
    <property type="entry name" value="Cupin_1"/>
</dbReference>
<feature type="binding site" evidence="10">
    <location>
        <position position="90"/>
    </location>
    <ligand>
        <name>Mn(2+)</name>
        <dbReference type="ChEBI" id="CHEBI:29035"/>
    </ligand>
</feature>
<feature type="binding site" evidence="10">
    <location>
        <position position="85"/>
    </location>
    <ligand>
        <name>Mn(2+)</name>
        <dbReference type="ChEBI" id="CHEBI:29035"/>
    </ligand>
</feature>
<dbReference type="EMBL" id="CM001224">
    <property type="protein sequence ID" value="KEH18478.1"/>
    <property type="molecule type" value="Genomic_DNA"/>
</dbReference>
<keyword evidence="4 11" id="KW-0964">Secreted</keyword>
<protein>
    <recommendedName>
        <fullName evidence="11">Germin-like protein</fullName>
    </recommendedName>
</protein>
<evidence type="ECO:0000313" key="13">
    <source>
        <dbReference type="EMBL" id="KEH18478.1"/>
    </source>
</evidence>
<dbReference type="InterPro" id="IPR011051">
    <property type="entry name" value="RmlC_Cupin_sf"/>
</dbReference>
<dbReference type="HOGENOM" id="CLU_015790_0_2_1"/>
<evidence type="ECO:0000256" key="10">
    <source>
        <dbReference type="PIRSR" id="PIRSR601929-2"/>
    </source>
</evidence>
<keyword evidence="15" id="KW-1185">Reference proteome</keyword>
<evidence type="ECO:0000259" key="12">
    <source>
        <dbReference type="SMART" id="SM00835"/>
    </source>
</evidence>
<sequence>MYESIRSTNLQLPNTPSGYPCKSETNVTADDFVFSGFVPGSTILDPFNVTLTTAFVTSLPGLNRLGFSAAKGDFGINGTVPMHFHPDATELLIIVESQLTAGFITPAKVYLKIVKHGDIVVFPKGLLHFLVNTGVGKAVIFAALSSTNPTMQILDYLLFGNDLSTSIIANTTLLEVSQIMKLKAQFDGRG</sequence>
<evidence type="ECO:0000256" key="1">
    <source>
        <dbReference type="ARBA" id="ARBA00004271"/>
    </source>
</evidence>
<dbReference type="GO" id="GO:0031012">
    <property type="term" value="C:extracellular matrix"/>
    <property type="evidence" value="ECO:0000318"/>
    <property type="project" value="GO_Central"/>
</dbReference>
<feature type="binding site" evidence="10">
    <location>
        <position position="128"/>
    </location>
    <ligand>
        <name>Mn(2+)</name>
        <dbReference type="ChEBI" id="CHEBI:29035"/>
    </ligand>
</feature>
<evidence type="ECO:0000313" key="14">
    <source>
        <dbReference type="EnsemblPlants" id="KEH18478"/>
    </source>
</evidence>
<comment type="similarity">
    <text evidence="2 11">Belongs to the germin family.</text>
</comment>
<dbReference type="InterPro" id="IPR014710">
    <property type="entry name" value="RmlC-like_jellyroll"/>
</dbReference>
<name>A0A072TNS4_MEDTR</name>
<dbReference type="PROSITE" id="PS00725">
    <property type="entry name" value="GERMIN"/>
    <property type="match status" value="1"/>
</dbReference>
<reference evidence="13 15" key="1">
    <citation type="journal article" date="2011" name="Nature">
        <title>The Medicago genome provides insight into the evolution of rhizobial symbioses.</title>
        <authorList>
            <person name="Young N.D."/>
            <person name="Debelle F."/>
            <person name="Oldroyd G.E."/>
            <person name="Geurts R."/>
            <person name="Cannon S.B."/>
            <person name="Udvardi M.K."/>
            <person name="Benedito V.A."/>
            <person name="Mayer K.F."/>
            <person name="Gouzy J."/>
            <person name="Schoof H."/>
            <person name="Van de Peer Y."/>
            <person name="Proost S."/>
            <person name="Cook D.R."/>
            <person name="Meyers B.C."/>
            <person name="Spannagl M."/>
            <person name="Cheung F."/>
            <person name="De Mita S."/>
            <person name="Krishnakumar V."/>
            <person name="Gundlach H."/>
            <person name="Zhou S."/>
            <person name="Mudge J."/>
            <person name="Bharti A.K."/>
            <person name="Murray J.D."/>
            <person name="Naoumkina M.A."/>
            <person name="Rosen B."/>
            <person name="Silverstein K.A."/>
            <person name="Tang H."/>
            <person name="Rombauts S."/>
            <person name="Zhao P.X."/>
            <person name="Zhou P."/>
            <person name="Barbe V."/>
            <person name="Bardou P."/>
            <person name="Bechner M."/>
            <person name="Bellec A."/>
            <person name="Berger A."/>
            <person name="Berges H."/>
            <person name="Bidwell S."/>
            <person name="Bisseling T."/>
            <person name="Choisne N."/>
            <person name="Couloux A."/>
            <person name="Denny R."/>
            <person name="Deshpande S."/>
            <person name="Dai X."/>
            <person name="Doyle J.J."/>
            <person name="Dudez A.M."/>
            <person name="Farmer A.D."/>
            <person name="Fouteau S."/>
            <person name="Franken C."/>
            <person name="Gibelin C."/>
            <person name="Gish J."/>
            <person name="Goldstein S."/>
            <person name="Gonzalez A.J."/>
            <person name="Green P.J."/>
            <person name="Hallab A."/>
            <person name="Hartog M."/>
            <person name="Hua A."/>
            <person name="Humphray S.J."/>
            <person name="Jeong D.H."/>
            <person name="Jing Y."/>
            <person name="Jocker A."/>
            <person name="Kenton S.M."/>
            <person name="Kim D.J."/>
            <person name="Klee K."/>
            <person name="Lai H."/>
            <person name="Lang C."/>
            <person name="Lin S."/>
            <person name="Macmil S.L."/>
            <person name="Magdelenat G."/>
            <person name="Matthews L."/>
            <person name="McCorrison J."/>
            <person name="Monaghan E.L."/>
            <person name="Mun J.H."/>
            <person name="Najar F.Z."/>
            <person name="Nicholson C."/>
            <person name="Noirot C."/>
            <person name="O'Bleness M."/>
            <person name="Paule C.R."/>
            <person name="Poulain J."/>
            <person name="Prion F."/>
            <person name="Qin B."/>
            <person name="Qu C."/>
            <person name="Retzel E.F."/>
            <person name="Riddle C."/>
            <person name="Sallet E."/>
            <person name="Samain S."/>
            <person name="Samson N."/>
            <person name="Sanders I."/>
            <person name="Saurat O."/>
            <person name="Scarpelli C."/>
            <person name="Schiex T."/>
            <person name="Segurens B."/>
            <person name="Severin A.J."/>
            <person name="Sherrier D.J."/>
            <person name="Shi R."/>
            <person name="Sims S."/>
            <person name="Singer S.R."/>
            <person name="Sinharoy S."/>
            <person name="Sterck L."/>
            <person name="Viollet A."/>
            <person name="Wang B.B."/>
            <person name="Wang K."/>
            <person name="Wang M."/>
            <person name="Wang X."/>
            <person name="Warfsmann J."/>
            <person name="Weissenbach J."/>
            <person name="White D.D."/>
            <person name="White J.D."/>
            <person name="Wiley G.B."/>
            <person name="Wincker P."/>
            <person name="Xing Y."/>
            <person name="Yang L."/>
            <person name="Yao Z."/>
            <person name="Ying F."/>
            <person name="Zhai J."/>
            <person name="Zhou L."/>
            <person name="Zuber A."/>
            <person name="Denarie J."/>
            <person name="Dixon R.A."/>
            <person name="May G.D."/>
            <person name="Schwartz D.C."/>
            <person name="Rogers J."/>
            <person name="Quetier F."/>
            <person name="Town C.D."/>
            <person name="Roe B.A."/>
        </authorList>
    </citation>
    <scope>NUCLEOTIDE SEQUENCE [LARGE SCALE GENOMIC DNA]</scope>
    <source>
        <strain evidence="13">A17</strain>
        <strain evidence="14 15">cv. Jemalong A17</strain>
    </source>
</reference>
<dbReference type="GO" id="GO:0048046">
    <property type="term" value="C:apoplast"/>
    <property type="evidence" value="ECO:0007669"/>
    <property type="project" value="UniProtKB-SubCell"/>
</dbReference>
<proteinExistence type="inferred from homology"/>
<dbReference type="SMART" id="SM00835">
    <property type="entry name" value="Cupin_1"/>
    <property type="match status" value="1"/>
</dbReference>
<dbReference type="Gene3D" id="2.60.120.10">
    <property type="entry name" value="Jelly Rolls"/>
    <property type="match status" value="1"/>
</dbReference>
<gene>
    <name evidence="13" type="ordered locus">MTR_8g020763</name>
</gene>
<dbReference type="InterPro" id="IPR001929">
    <property type="entry name" value="Germin"/>
</dbReference>
<comment type="subcellular location">
    <subcellularLocation>
        <location evidence="1 11">Secreted</location>
        <location evidence="1 11">Extracellular space</location>
        <location evidence="1 11">Apoplast</location>
    </subcellularLocation>
</comment>
<keyword evidence="6" id="KW-1015">Disulfide bond</keyword>
<feature type="binding site" evidence="10">
    <location>
        <position position="83"/>
    </location>
    <ligand>
        <name>Mn(2+)</name>
        <dbReference type="ChEBI" id="CHEBI:29035"/>
    </ligand>
</feature>
<dbReference type="InterPro" id="IPR019780">
    <property type="entry name" value="Germin_Mn-BS"/>
</dbReference>
<dbReference type="CDD" id="cd02241">
    <property type="entry name" value="cupin_OxOx"/>
    <property type="match status" value="1"/>
</dbReference>
<dbReference type="Proteomes" id="UP000002051">
    <property type="component" value="Chromosome 8"/>
</dbReference>
<keyword evidence="8 9" id="KW-0464">Manganese</keyword>
<keyword evidence="3 11" id="KW-0052">Apoplast</keyword>
<accession>A0A072TNS4</accession>
<dbReference type="EnsemblPlants" id="KEH18478">
    <property type="protein sequence ID" value="KEH18478"/>
    <property type="gene ID" value="MTR_8g020763"/>
</dbReference>
<evidence type="ECO:0000256" key="9">
    <source>
        <dbReference type="PIRSR" id="PIRSR601929-1"/>
    </source>
</evidence>
<feature type="binding site" evidence="9">
    <location>
        <position position="85"/>
    </location>
    <ligand>
        <name>oxalate</name>
        <dbReference type="ChEBI" id="CHEBI:30623"/>
    </ligand>
</feature>
<evidence type="ECO:0000313" key="15">
    <source>
        <dbReference type="Proteomes" id="UP000002051"/>
    </source>
</evidence>
<feature type="binding site" evidence="9">
    <location>
        <position position="90"/>
    </location>
    <ligand>
        <name>oxalate</name>
        <dbReference type="ChEBI" id="CHEBI:30623"/>
    </ligand>
</feature>
<dbReference type="GO" id="GO:0030145">
    <property type="term" value="F:manganese ion binding"/>
    <property type="evidence" value="ECO:0007669"/>
    <property type="project" value="UniProtKB-UniRule"/>
</dbReference>
<keyword evidence="5 9" id="KW-0479">Metal-binding</keyword>
<evidence type="ECO:0000256" key="8">
    <source>
        <dbReference type="ARBA" id="ARBA00023211"/>
    </source>
</evidence>
<evidence type="ECO:0000256" key="5">
    <source>
        <dbReference type="ARBA" id="ARBA00022723"/>
    </source>
</evidence>
<reference evidence="13 15" key="2">
    <citation type="journal article" date="2014" name="BMC Genomics">
        <title>An improved genome release (version Mt4.0) for the model legume Medicago truncatula.</title>
        <authorList>
            <person name="Tang H."/>
            <person name="Krishnakumar V."/>
            <person name="Bidwell S."/>
            <person name="Rosen B."/>
            <person name="Chan A."/>
            <person name="Zhou S."/>
            <person name="Gentzbittel L."/>
            <person name="Childs K.L."/>
            <person name="Yandell M."/>
            <person name="Gundlach H."/>
            <person name="Mayer K.F."/>
            <person name="Schwartz D.C."/>
            <person name="Town C.D."/>
        </authorList>
    </citation>
    <scope>GENOME REANNOTATION</scope>
    <source>
        <strain evidence="13">A17</strain>
        <strain evidence="14 15">cv. Jemalong A17</strain>
    </source>
</reference>
<feature type="domain" description="Cupin type-1" evidence="12">
    <location>
        <begin position="35"/>
        <end position="180"/>
    </location>
</feature>
<dbReference type="PRINTS" id="PR00325">
    <property type="entry name" value="GERMIN"/>
</dbReference>
<dbReference type="SUPFAM" id="SSF51182">
    <property type="entry name" value="RmlC-like cupins"/>
    <property type="match status" value="1"/>
</dbReference>
<keyword evidence="7" id="KW-0325">Glycoprotein</keyword>
<evidence type="ECO:0000256" key="7">
    <source>
        <dbReference type="ARBA" id="ARBA00023180"/>
    </source>
</evidence>
<reference evidence="14" key="3">
    <citation type="submission" date="2015-04" db="UniProtKB">
        <authorList>
            <consortium name="EnsemblPlants"/>
        </authorList>
    </citation>
    <scope>IDENTIFICATION</scope>
    <source>
        <strain evidence="14">cv. Jemalong A17</strain>
    </source>
</reference>
<evidence type="ECO:0000256" key="6">
    <source>
        <dbReference type="ARBA" id="ARBA00023157"/>
    </source>
</evidence>
<dbReference type="Pfam" id="PF00190">
    <property type="entry name" value="Cupin_1"/>
    <property type="match status" value="1"/>
</dbReference>
<evidence type="ECO:0000256" key="3">
    <source>
        <dbReference type="ARBA" id="ARBA00022523"/>
    </source>
</evidence>
<evidence type="ECO:0000256" key="4">
    <source>
        <dbReference type="ARBA" id="ARBA00022525"/>
    </source>
</evidence>
<organism evidence="13 15">
    <name type="scientific">Medicago truncatula</name>
    <name type="common">Barrel medic</name>
    <name type="synonym">Medicago tribuloides</name>
    <dbReference type="NCBI Taxonomy" id="3880"/>
    <lineage>
        <taxon>Eukaryota</taxon>
        <taxon>Viridiplantae</taxon>
        <taxon>Streptophyta</taxon>
        <taxon>Embryophyta</taxon>
        <taxon>Tracheophyta</taxon>
        <taxon>Spermatophyta</taxon>
        <taxon>Magnoliopsida</taxon>
        <taxon>eudicotyledons</taxon>
        <taxon>Gunneridae</taxon>
        <taxon>Pentapetalae</taxon>
        <taxon>rosids</taxon>
        <taxon>fabids</taxon>
        <taxon>Fabales</taxon>
        <taxon>Fabaceae</taxon>
        <taxon>Papilionoideae</taxon>
        <taxon>50 kb inversion clade</taxon>
        <taxon>NPAAA clade</taxon>
        <taxon>Hologalegina</taxon>
        <taxon>IRL clade</taxon>
        <taxon>Trifolieae</taxon>
        <taxon>Medicago</taxon>
    </lineage>
</organism>
<evidence type="ECO:0000256" key="2">
    <source>
        <dbReference type="ARBA" id="ARBA00007456"/>
    </source>
</evidence>